<reference evidence="2 3" key="1">
    <citation type="submission" date="2019-03" db="EMBL/GenBank/DDBJ databases">
        <title>New insights into Acidothiobacillus thiooxidans sulfur metabolism through coupled gene expression, solution geochemistry, microscopy and spectroscopy analyses.</title>
        <authorList>
            <person name="Camacho D."/>
            <person name="Frazao R."/>
            <person name="Fouillen A."/>
            <person name="Nanci A."/>
            <person name="Lang B.F."/>
            <person name="Apte S.C."/>
            <person name="Baron C."/>
            <person name="Warren L.A."/>
        </authorList>
    </citation>
    <scope>NUCLEOTIDE SEQUENCE [LARGE SCALE GENOMIC DNA]</scope>
    <source>
        <strain evidence="2 3">ATCC 19377</strain>
    </source>
</reference>
<dbReference type="GO" id="GO:0006508">
    <property type="term" value="P:proteolysis"/>
    <property type="evidence" value="ECO:0007669"/>
    <property type="project" value="InterPro"/>
</dbReference>
<proteinExistence type="predicted"/>
<dbReference type="AlphaFoldDB" id="A0A543Q1D8"/>
<dbReference type="InterPro" id="IPR011600">
    <property type="entry name" value="Pept_C14_caspase"/>
</dbReference>
<dbReference type="InterPro" id="IPR029030">
    <property type="entry name" value="Caspase-like_dom_sf"/>
</dbReference>
<comment type="caution">
    <text evidence="2">The sequence shown here is derived from an EMBL/GenBank/DDBJ whole genome shotgun (WGS) entry which is preliminary data.</text>
</comment>
<dbReference type="SUPFAM" id="SSF52129">
    <property type="entry name" value="Caspase-like"/>
    <property type="match status" value="1"/>
</dbReference>
<organism evidence="2 3">
    <name type="scientific">Acidithiobacillus thiooxidans ATCC 19377</name>
    <dbReference type="NCBI Taxonomy" id="637390"/>
    <lineage>
        <taxon>Bacteria</taxon>
        <taxon>Pseudomonadati</taxon>
        <taxon>Pseudomonadota</taxon>
        <taxon>Acidithiobacillia</taxon>
        <taxon>Acidithiobacillales</taxon>
        <taxon>Acidithiobacillaceae</taxon>
        <taxon>Acidithiobacillus</taxon>
    </lineage>
</organism>
<dbReference type="PANTHER" id="PTHR22576:SF37">
    <property type="entry name" value="MUCOSA-ASSOCIATED LYMPHOID TISSUE LYMPHOMA TRANSLOCATION PROTEIN 1"/>
    <property type="match status" value="1"/>
</dbReference>
<dbReference type="EMBL" id="SZUV01000002">
    <property type="protein sequence ID" value="TQN50080.1"/>
    <property type="molecule type" value="Genomic_DNA"/>
</dbReference>
<sequence length="315" mass="33918">MRRALVVGINDYTGSPLSGCVNDATSIAALLEVHGDGSPNFGVLLMTSPSTPVTRPVLREAIENLFAGDPDMALLFFAGHGYIKSTGGYLVTVDAKKYDEGVSMDEVLALANQSRAKNKVVVLDCCHSGAMATPALSGNGTAQLSEGLSVLTASRDYESSLEVNGSGVFTSLLSDALRGGAADLRGNITPGSLYAYVDEALGAWDQRPIFRTNVTSFASLRKIPPKVPFEVLRRITQYFSTPDAEHKLDPSYEDTEATADAAKVKIFKDLQKLQSVGLVVPVDAEFMYFAAINSTSCRLTALGYQYWRLVKERKL</sequence>
<dbReference type="RefSeq" id="WP_142089472.1">
    <property type="nucleotide sequence ID" value="NZ_SZUV01000002.1"/>
</dbReference>
<name>A0A543Q1D8_ACITH</name>
<evidence type="ECO:0000313" key="3">
    <source>
        <dbReference type="Proteomes" id="UP000315403"/>
    </source>
</evidence>
<dbReference type="Pfam" id="PF00656">
    <property type="entry name" value="Peptidase_C14"/>
    <property type="match status" value="1"/>
</dbReference>
<dbReference type="PANTHER" id="PTHR22576">
    <property type="entry name" value="MUCOSA ASSOCIATED LYMPHOID TISSUE LYMPHOMA TRANSLOCATION PROTEIN 1/PARACASPASE"/>
    <property type="match status" value="1"/>
</dbReference>
<dbReference type="InterPro" id="IPR052039">
    <property type="entry name" value="Caspase-related_regulators"/>
</dbReference>
<gene>
    <name evidence="2" type="ORF">DLNHIDIE_02881</name>
</gene>
<evidence type="ECO:0000313" key="2">
    <source>
        <dbReference type="EMBL" id="TQN50080.1"/>
    </source>
</evidence>
<dbReference type="GO" id="GO:0004197">
    <property type="term" value="F:cysteine-type endopeptidase activity"/>
    <property type="evidence" value="ECO:0007669"/>
    <property type="project" value="InterPro"/>
</dbReference>
<dbReference type="Proteomes" id="UP000315403">
    <property type="component" value="Unassembled WGS sequence"/>
</dbReference>
<dbReference type="Gene3D" id="3.40.50.1460">
    <property type="match status" value="1"/>
</dbReference>
<protein>
    <submittedName>
        <fullName evidence="2">Putative WD repeat-containing protein</fullName>
    </submittedName>
</protein>
<feature type="domain" description="Peptidase C14 caspase" evidence="1">
    <location>
        <begin position="2"/>
        <end position="201"/>
    </location>
</feature>
<accession>A0A543Q1D8</accession>
<evidence type="ECO:0000259" key="1">
    <source>
        <dbReference type="Pfam" id="PF00656"/>
    </source>
</evidence>